<keyword evidence="3" id="KW-0697">Rotamase</keyword>
<organism evidence="5 6">
    <name type="scientific">Zea mays</name>
    <name type="common">Maize</name>
    <dbReference type="NCBI Taxonomy" id="4577"/>
    <lineage>
        <taxon>Eukaryota</taxon>
        <taxon>Viridiplantae</taxon>
        <taxon>Streptophyta</taxon>
        <taxon>Embryophyta</taxon>
        <taxon>Tracheophyta</taxon>
        <taxon>Spermatophyta</taxon>
        <taxon>Magnoliopsida</taxon>
        <taxon>Liliopsida</taxon>
        <taxon>Poales</taxon>
        <taxon>Poaceae</taxon>
        <taxon>PACMAD clade</taxon>
        <taxon>Panicoideae</taxon>
        <taxon>Andropogonodae</taxon>
        <taxon>Andropogoneae</taxon>
        <taxon>Tripsacinae</taxon>
        <taxon>Zea</taxon>
    </lineage>
</organism>
<dbReference type="InParanoid" id="A0A804R5X6"/>
<protein>
    <recommendedName>
        <fullName evidence="3">Peptidyl-prolyl cis-trans isomerase</fullName>
        <shortName evidence="3">PPIase</shortName>
        <ecNumber evidence="3">5.2.1.8</ecNumber>
    </recommendedName>
</protein>
<dbReference type="PANTHER" id="PTHR45625">
    <property type="entry name" value="PEPTIDYL-PROLYL CIS-TRANS ISOMERASE-RELATED"/>
    <property type="match status" value="1"/>
</dbReference>
<reference evidence="5" key="2">
    <citation type="submission" date="2019-07" db="EMBL/GenBank/DDBJ databases">
        <authorList>
            <person name="Seetharam A."/>
            <person name="Woodhouse M."/>
            <person name="Cannon E."/>
        </authorList>
    </citation>
    <scope>NUCLEOTIDE SEQUENCE [LARGE SCALE GENOMIC DNA]</scope>
    <source>
        <strain evidence="5">cv. B73</strain>
    </source>
</reference>
<sequence>MNLGDIKCEVFCNQVPRTAENFLALYASGYYDSTVFHRNIKASWYKAATPSVPAMQGLHLGTKFADEFRESQGPNSGPNVNGSRFFITYAKQPITASGQKEMNLINHIESWNGSPNTCCTIAPIGVQERLSQ</sequence>
<comment type="function">
    <text evidence="3">PPIases accelerate the folding of proteins. It catalyzes the cis-trans isomerization of proline imidic peptide bonds in oligopeptides.</text>
</comment>
<dbReference type="Pfam" id="PF00160">
    <property type="entry name" value="Pro_isomerase"/>
    <property type="match status" value="1"/>
</dbReference>
<evidence type="ECO:0000256" key="2">
    <source>
        <dbReference type="ARBA" id="ARBA00023186"/>
    </source>
</evidence>
<dbReference type="Gene3D" id="2.40.100.10">
    <property type="entry name" value="Cyclophilin-like"/>
    <property type="match status" value="1"/>
</dbReference>
<name>A0A804R5X6_MAIZE</name>
<evidence type="ECO:0000313" key="5">
    <source>
        <dbReference type="EnsemblPlants" id="Zm00001eb399150_P001"/>
    </source>
</evidence>
<dbReference type="PANTHER" id="PTHR45625:SF2">
    <property type="entry name" value="PEPTIDYL-PROLYL CIS-TRANS ISOMERASE-LIKE 3"/>
    <property type="match status" value="1"/>
</dbReference>
<dbReference type="PRINTS" id="PR00153">
    <property type="entry name" value="CSAPPISMRASE"/>
</dbReference>
<comment type="catalytic activity">
    <reaction evidence="1 3">
        <text>[protein]-peptidylproline (omega=180) = [protein]-peptidylproline (omega=0)</text>
        <dbReference type="Rhea" id="RHEA:16237"/>
        <dbReference type="Rhea" id="RHEA-COMP:10747"/>
        <dbReference type="Rhea" id="RHEA-COMP:10748"/>
        <dbReference type="ChEBI" id="CHEBI:83833"/>
        <dbReference type="ChEBI" id="CHEBI:83834"/>
        <dbReference type="EC" id="5.2.1.8"/>
    </reaction>
</comment>
<dbReference type="InterPro" id="IPR002130">
    <property type="entry name" value="Cyclophilin-type_PPIase_dom"/>
</dbReference>
<reference evidence="5" key="3">
    <citation type="submission" date="2021-05" db="UniProtKB">
        <authorList>
            <consortium name="EnsemblPlants"/>
        </authorList>
    </citation>
    <scope>IDENTIFICATION</scope>
    <source>
        <strain evidence="5">cv. B73</strain>
    </source>
</reference>
<evidence type="ECO:0000256" key="1">
    <source>
        <dbReference type="ARBA" id="ARBA00000971"/>
    </source>
</evidence>
<dbReference type="EnsemblPlants" id="Zm00001eb399150_T001">
    <property type="protein sequence ID" value="Zm00001eb399150_P001"/>
    <property type="gene ID" value="Zm00001eb399150"/>
</dbReference>
<evidence type="ECO:0000259" key="4">
    <source>
        <dbReference type="PROSITE" id="PS50072"/>
    </source>
</evidence>
<dbReference type="SUPFAM" id="SSF50891">
    <property type="entry name" value="Cyclophilin-like"/>
    <property type="match status" value="1"/>
</dbReference>
<evidence type="ECO:0000313" key="6">
    <source>
        <dbReference type="Proteomes" id="UP000007305"/>
    </source>
</evidence>
<proteinExistence type="evidence at protein level"/>
<feature type="domain" description="PPIase cyclophilin-type" evidence="4">
    <location>
        <begin position="1"/>
        <end position="132"/>
    </location>
</feature>
<accession>A0A804R5X6</accession>
<keyword evidence="7" id="KW-1267">Proteomics identification</keyword>
<dbReference type="InterPro" id="IPR029000">
    <property type="entry name" value="Cyclophilin-like_dom_sf"/>
</dbReference>
<keyword evidence="6" id="KW-1185">Reference proteome</keyword>
<dbReference type="PROSITE" id="PS50072">
    <property type="entry name" value="CSA_PPIASE_2"/>
    <property type="match status" value="1"/>
</dbReference>
<reference evidence="6" key="1">
    <citation type="journal article" date="2009" name="Science">
        <title>The B73 maize genome: complexity, diversity, and dynamics.</title>
        <authorList>
            <person name="Schnable P.S."/>
            <person name="Ware D."/>
            <person name="Fulton R.S."/>
            <person name="Stein J.C."/>
            <person name="Wei F."/>
            <person name="Pasternak S."/>
            <person name="Liang C."/>
            <person name="Zhang J."/>
            <person name="Fulton L."/>
            <person name="Graves T.A."/>
            <person name="Minx P."/>
            <person name="Reily A.D."/>
            <person name="Courtney L."/>
            <person name="Kruchowski S.S."/>
            <person name="Tomlinson C."/>
            <person name="Strong C."/>
            <person name="Delehaunty K."/>
            <person name="Fronick C."/>
            <person name="Courtney B."/>
            <person name="Rock S.M."/>
            <person name="Belter E."/>
            <person name="Du F."/>
            <person name="Kim K."/>
            <person name="Abbott R.M."/>
            <person name="Cotton M."/>
            <person name="Levy A."/>
            <person name="Marchetto P."/>
            <person name="Ochoa K."/>
            <person name="Jackson S.M."/>
            <person name="Gillam B."/>
            <person name="Chen W."/>
            <person name="Yan L."/>
            <person name="Higginbotham J."/>
            <person name="Cardenas M."/>
            <person name="Waligorski J."/>
            <person name="Applebaum E."/>
            <person name="Phelps L."/>
            <person name="Falcone J."/>
            <person name="Kanchi K."/>
            <person name="Thane T."/>
            <person name="Scimone A."/>
            <person name="Thane N."/>
            <person name="Henke J."/>
            <person name="Wang T."/>
            <person name="Ruppert J."/>
            <person name="Shah N."/>
            <person name="Rotter K."/>
            <person name="Hodges J."/>
            <person name="Ingenthron E."/>
            <person name="Cordes M."/>
            <person name="Kohlberg S."/>
            <person name="Sgro J."/>
            <person name="Delgado B."/>
            <person name="Mead K."/>
            <person name="Chinwalla A."/>
            <person name="Leonard S."/>
            <person name="Crouse K."/>
            <person name="Collura K."/>
            <person name="Kudrna D."/>
            <person name="Currie J."/>
            <person name="He R."/>
            <person name="Angelova A."/>
            <person name="Rajasekar S."/>
            <person name="Mueller T."/>
            <person name="Lomeli R."/>
            <person name="Scara G."/>
            <person name="Ko A."/>
            <person name="Delaney K."/>
            <person name="Wissotski M."/>
            <person name="Lopez G."/>
            <person name="Campos D."/>
            <person name="Braidotti M."/>
            <person name="Ashley E."/>
            <person name="Golser W."/>
            <person name="Kim H."/>
            <person name="Lee S."/>
            <person name="Lin J."/>
            <person name="Dujmic Z."/>
            <person name="Kim W."/>
            <person name="Talag J."/>
            <person name="Zuccolo A."/>
            <person name="Fan C."/>
            <person name="Sebastian A."/>
            <person name="Kramer M."/>
            <person name="Spiegel L."/>
            <person name="Nascimento L."/>
            <person name="Zutavern T."/>
            <person name="Miller B."/>
            <person name="Ambroise C."/>
            <person name="Muller S."/>
            <person name="Spooner W."/>
            <person name="Narechania A."/>
            <person name="Ren L."/>
            <person name="Wei S."/>
            <person name="Kumari S."/>
            <person name="Faga B."/>
            <person name="Levy M.J."/>
            <person name="McMahan L."/>
            <person name="Van Buren P."/>
            <person name="Vaughn M.W."/>
            <person name="Ying K."/>
            <person name="Yeh C.-T."/>
            <person name="Emrich S.J."/>
            <person name="Jia Y."/>
            <person name="Kalyanaraman A."/>
            <person name="Hsia A.-P."/>
            <person name="Barbazuk W.B."/>
            <person name="Baucom R.S."/>
            <person name="Brutnell T.P."/>
            <person name="Carpita N.C."/>
            <person name="Chaparro C."/>
            <person name="Chia J.-M."/>
            <person name="Deragon J.-M."/>
            <person name="Estill J.C."/>
            <person name="Fu Y."/>
            <person name="Jeddeloh J.A."/>
            <person name="Han Y."/>
            <person name="Lee H."/>
            <person name="Li P."/>
            <person name="Lisch D.R."/>
            <person name="Liu S."/>
            <person name="Liu Z."/>
            <person name="Nagel D.H."/>
            <person name="McCann M.C."/>
            <person name="SanMiguel P."/>
            <person name="Myers A.M."/>
            <person name="Nettleton D."/>
            <person name="Nguyen J."/>
            <person name="Penning B.W."/>
            <person name="Ponnala L."/>
            <person name="Schneider K.L."/>
            <person name="Schwartz D.C."/>
            <person name="Sharma A."/>
            <person name="Soderlund C."/>
            <person name="Springer N.M."/>
            <person name="Sun Q."/>
            <person name="Wang H."/>
            <person name="Waterman M."/>
            <person name="Westerman R."/>
            <person name="Wolfgruber T.K."/>
            <person name="Yang L."/>
            <person name="Yu Y."/>
            <person name="Zhang L."/>
            <person name="Zhou S."/>
            <person name="Zhu Q."/>
            <person name="Bennetzen J.L."/>
            <person name="Dawe R.K."/>
            <person name="Jiang J."/>
            <person name="Jiang N."/>
            <person name="Presting G.G."/>
            <person name="Wessler S.R."/>
            <person name="Aluru S."/>
            <person name="Martienssen R.A."/>
            <person name="Clifton S.W."/>
            <person name="McCombie W.R."/>
            <person name="Wing R.A."/>
            <person name="Wilson R.K."/>
        </authorList>
    </citation>
    <scope>NUCLEOTIDE SEQUENCE [LARGE SCALE GENOMIC DNA]</scope>
    <source>
        <strain evidence="6">cv. B73</strain>
    </source>
</reference>
<dbReference type="GO" id="GO:0003755">
    <property type="term" value="F:peptidyl-prolyl cis-trans isomerase activity"/>
    <property type="evidence" value="ECO:0007669"/>
    <property type="project" value="UniProtKB-UniRule"/>
</dbReference>
<comment type="similarity">
    <text evidence="3">Belongs to the cyclophilin-type PPIase family.</text>
</comment>
<dbReference type="Proteomes" id="UP000007305">
    <property type="component" value="Chromosome 9"/>
</dbReference>
<dbReference type="EC" id="5.2.1.8" evidence="3"/>
<keyword evidence="3" id="KW-0413">Isomerase</keyword>
<dbReference type="Gramene" id="Zm00001eb399150_T001">
    <property type="protein sequence ID" value="Zm00001eb399150_P001"/>
    <property type="gene ID" value="Zm00001eb399150"/>
</dbReference>
<dbReference type="InterPro" id="IPR044666">
    <property type="entry name" value="Cyclophilin_A-like"/>
</dbReference>
<evidence type="ECO:0000256" key="3">
    <source>
        <dbReference type="RuleBase" id="RU363019"/>
    </source>
</evidence>
<evidence type="ECO:0007829" key="7">
    <source>
        <dbReference type="PeptideAtlas" id="A0A804R5X6"/>
    </source>
</evidence>
<keyword evidence="2" id="KW-0143">Chaperone</keyword>
<dbReference type="AlphaFoldDB" id="A0A804R5X6"/>